<name>A0A2D4GEK6_MICCO</name>
<accession>A0A2D4GEK6</accession>
<dbReference type="InterPro" id="IPR029317">
    <property type="entry name" value="KRBA1_rpt"/>
</dbReference>
<dbReference type="EMBL" id="IACJ01127523">
    <property type="protein sequence ID" value="LAA58172.1"/>
    <property type="molecule type" value="Transcribed_RNA"/>
</dbReference>
<reference evidence="2" key="2">
    <citation type="submission" date="2017-11" db="EMBL/GenBank/DDBJ databases">
        <title>Coralsnake Venomics: Analyses of Venom Gland Transcriptomes and Proteomes of Six Brazilian Taxa.</title>
        <authorList>
            <person name="Aird S.D."/>
            <person name="Jorge da Silva N."/>
            <person name="Qiu L."/>
            <person name="Villar-Briones A."/>
            <person name="Aparecida-Saddi V."/>
            <person name="Campos-Telles M.P."/>
            <person name="Grau M."/>
            <person name="Mikheyev A.S."/>
        </authorList>
    </citation>
    <scope>NUCLEOTIDE SEQUENCE</scope>
    <source>
        <tissue evidence="2">Venom_gland</tissue>
    </source>
</reference>
<protein>
    <submittedName>
        <fullName evidence="2">Uncharacterized protein</fullName>
    </submittedName>
</protein>
<reference evidence="2" key="1">
    <citation type="submission" date="2017-07" db="EMBL/GenBank/DDBJ databases">
        <authorList>
            <person name="Mikheyev A."/>
            <person name="Grau M."/>
        </authorList>
    </citation>
    <scope>NUCLEOTIDE SEQUENCE</scope>
    <source>
        <tissue evidence="2">Venom_gland</tissue>
    </source>
</reference>
<dbReference type="SMART" id="SM01258">
    <property type="entry name" value="KRBA1"/>
    <property type="match status" value="1"/>
</dbReference>
<dbReference type="AlphaFoldDB" id="A0A2D4GEK6"/>
<dbReference type="Pfam" id="PF15287">
    <property type="entry name" value="KRBA1"/>
    <property type="match status" value="1"/>
</dbReference>
<organism evidence="2">
    <name type="scientific">Micrurus corallinus</name>
    <name type="common">Brazilian coral snake</name>
    <dbReference type="NCBI Taxonomy" id="54390"/>
    <lineage>
        <taxon>Eukaryota</taxon>
        <taxon>Metazoa</taxon>
        <taxon>Chordata</taxon>
        <taxon>Craniata</taxon>
        <taxon>Vertebrata</taxon>
        <taxon>Euteleostomi</taxon>
        <taxon>Lepidosauria</taxon>
        <taxon>Squamata</taxon>
        <taxon>Bifurcata</taxon>
        <taxon>Unidentata</taxon>
        <taxon>Episquamata</taxon>
        <taxon>Toxicofera</taxon>
        <taxon>Serpentes</taxon>
        <taxon>Colubroidea</taxon>
        <taxon>Elapidae</taxon>
        <taxon>Elapinae</taxon>
        <taxon>Micrurus</taxon>
    </lineage>
</organism>
<evidence type="ECO:0000313" key="2">
    <source>
        <dbReference type="EMBL" id="LAA58172.1"/>
    </source>
</evidence>
<feature type="compositionally biased region" description="Basic and acidic residues" evidence="1">
    <location>
        <begin position="42"/>
        <end position="56"/>
    </location>
</feature>
<feature type="region of interest" description="Disordered" evidence="1">
    <location>
        <begin position="109"/>
        <end position="145"/>
    </location>
</feature>
<feature type="compositionally biased region" description="Gly residues" evidence="1">
    <location>
        <begin position="134"/>
        <end position="145"/>
    </location>
</feature>
<feature type="region of interest" description="Disordered" evidence="1">
    <location>
        <begin position="24"/>
        <end position="56"/>
    </location>
</feature>
<sequence length="145" mass="15831">MEQGTSSSPRQDLQGDLALVIVRTSESPKKAQDRSGMSAVRVKSEEEHPLRGPEDILEEKSYHQFGHLRSSSSPGSKLGLWAPYSAEWSPATSPLHGLLNCLKDIPVPRPLPPQILPAKRGATGEKERRRGGRRGCFGRPGVGRT</sequence>
<proteinExistence type="predicted"/>
<evidence type="ECO:0000256" key="1">
    <source>
        <dbReference type="SAM" id="MobiDB-lite"/>
    </source>
</evidence>